<dbReference type="OMA" id="CHRQDVR"/>
<organism evidence="4 5">
    <name type="scientific">Taxus chinensis</name>
    <name type="common">Chinese yew</name>
    <name type="synonym">Taxus wallichiana var. chinensis</name>
    <dbReference type="NCBI Taxonomy" id="29808"/>
    <lineage>
        <taxon>Eukaryota</taxon>
        <taxon>Viridiplantae</taxon>
        <taxon>Streptophyta</taxon>
        <taxon>Embryophyta</taxon>
        <taxon>Tracheophyta</taxon>
        <taxon>Spermatophyta</taxon>
        <taxon>Pinopsida</taxon>
        <taxon>Pinidae</taxon>
        <taxon>Conifers II</taxon>
        <taxon>Cupressales</taxon>
        <taxon>Taxaceae</taxon>
        <taxon>Taxus</taxon>
    </lineage>
</organism>
<dbReference type="PANTHER" id="PTHR31680">
    <property type="entry name" value="LONGIFOLIA PROTEIN"/>
    <property type="match status" value="1"/>
</dbReference>
<feature type="region of interest" description="Disordered" evidence="1">
    <location>
        <begin position="141"/>
        <end position="174"/>
    </location>
</feature>
<feature type="region of interest" description="Disordered" evidence="1">
    <location>
        <begin position="387"/>
        <end position="418"/>
    </location>
</feature>
<reference evidence="4 5" key="1">
    <citation type="journal article" date="2021" name="Nat. Plants">
        <title>The Taxus genome provides insights into paclitaxel biosynthesis.</title>
        <authorList>
            <person name="Xiong X."/>
            <person name="Gou J."/>
            <person name="Liao Q."/>
            <person name="Li Y."/>
            <person name="Zhou Q."/>
            <person name="Bi G."/>
            <person name="Li C."/>
            <person name="Du R."/>
            <person name="Wang X."/>
            <person name="Sun T."/>
            <person name="Guo L."/>
            <person name="Liang H."/>
            <person name="Lu P."/>
            <person name="Wu Y."/>
            <person name="Zhang Z."/>
            <person name="Ro D.K."/>
            <person name="Shang Y."/>
            <person name="Huang S."/>
            <person name="Yan J."/>
        </authorList>
    </citation>
    <scope>NUCLEOTIDE SEQUENCE [LARGE SCALE GENOMIC DNA]</scope>
    <source>
        <strain evidence="4">Ta-2019</strain>
    </source>
</reference>
<feature type="region of interest" description="Disordered" evidence="1">
    <location>
        <begin position="1550"/>
        <end position="1570"/>
    </location>
</feature>
<comment type="caution">
    <text evidence="4">The sequence shown here is derived from an EMBL/GenBank/DDBJ whole genome shotgun (WGS) entry which is preliminary data.</text>
</comment>
<dbReference type="Pfam" id="PF14309">
    <property type="entry name" value="DUF4378"/>
    <property type="match status" value="1"/>
</dbReference>
<dbReference type="GO" id="GO:0051513">
    <property type="term" value="P:regulation of monopolar cell growth"/>
    <property type="evidence" value="ECO:0007669"/>
    <property type="project" value="InterPro"/>
</dbReference>
<feature type="region of interest" description="Disordered" evidence="1">
    <location>
        <begin position="645"/>
        <end position="688"/>
    </location>
</feature>
<feature type="region of interest" description="Disordered" evidence="1">
    <location>
        <begin position="75"/>
        <end position="109"/>
    </location>
</feature>
<name>A0AA38GB17_TAXCH</name>
<sequence length="1702" mass="191474">MSTKFLHALSDDPNLEKQLEKQIGCMTGIFQLFDRHQILTVKRLYGQKKLLAARPSSGCGIPMLDDQTPSVQYVGADDNHRSTDDSLVYSQAEASSRGTYSPRASSVDCGKNNRLSASLLESTPSDKLEAAARNSWDYRARKSTNTKDSGRLSVDNRGDASILSKEGPIPSLDSRQAGRLSLDIRDVVRDSFYRDRPPSLSVKLEPEVDDRAQSREGHKYSPRPPVDVRDASKQQPKSGTSADPASENVTNKSRSLADLNESLRVLAKLREAPWNFVESKESPRPSFESRDGPRFSFLKDSPRFSYDGREAPRSSSLKLREAPRLSLDSRETPRNFVDLKRNSSVKDKLNTNHKHGHFNEDFIQLEQRCSEKKRSPSVVARLMGLEEMPAGSASPHQKRAATDRCSSEEKSGSRASAEVRKSVEYLNAFESPKQSGEKENSLIELTKNHNFQPRFSTDRSNLFEETPDRMLASPRNIQSLKSPRLKNADAVLKPILTQRLPVETAPWRQEDSCQTYPRKAFEAQNFLPDVTKKNEIEKRLKLLELEHCGKDLRTLKQILEAMQHKGLLDSTNERLNRHQNDGDCTPRSRVFQEAKPTSRSCEMRRNQVKSGSSNSARSFEAPIVIMKPAKLVNKSSNSTFVSMEGFPKSPRKLGSITQPGNTNTKRSTVGCNRVIKDQQSGKPNYREPAYCYNNELISLKHRNKEHNSRRKSEEQSAKVLQTGRPRSPSPASSSPTRNQQPSKEIMNSAKNNHPCYSTQKAQRRKPEIGRKPIQSGSLKSPRQGTKQLGSEAENQSPRNRMRTRGTSVLQLETVSECSRDTAGDQCPDMSMTDELSVRSDSNISSISHLDYEVTSSERSYTSKFSDVNAEYDCKIDNEKYYPLQSTGSTDANPKLKRRSHFRTDCKVSSAMTRYEVCEDSPKSKDEELHSKMEELHLNQCKELLTSSTAAEISEQPSPVSVLDASIFYKDDSSPSPVKKCLIPFKEDETRLEGGSEDHWINFNYQSPDPIPDSHGVINSKLLKNVHSLVRKLEDLTSTEDATMEQQIKSMATQNEAPEYKYMLEILSASGLLQQDSDSIPMEFHASGFPINPELFHVLEQKRKKQKYDEQGKLSRELLFGTVNDILERILYPYVQFQQPWITGQRDSVQGCARPCGEQLAKQVWEELQRFPSSSAWGWESWRATQKDVAENAERWCDYRNEIVGRQTRNRANRQNIPQNPPNIPQNPPPNIDPPPVAPSVPIEPAEKQDNIIGRIRENKIVVENLIQTIRQNYATNPSCMTLANTLQTLIGEVDFATNQIHRWNTFRGDCRRWYVDKFSHAAVKDTKIGKDLICALFRPQNQCSPAVTCKRFPIHWCHDDIIKNNFWDRWWMVFDYPPCNNNEVPLYFLKKLYCEFVLNEVSNYFDFSDFFGRGGGSAQSRPSACIGQPRISHAPKPPLPSVIPPIVKEVVEIDTLHALRELTNTLTQHSDQIASGHVGGGASSSAPHHYGSCGAVCTAGETSFVGSHDLFSIDEMPGDVFGTGAIDIGLSQQEPVKETSGVDMLATTAGRVSNEPGGSSSALGTEATGTPHMSFTQLTPRESTIVNAMHQQQIDRDHDIAVRLQACLETPRTTRMKSVVASPSTTSTVICDEESYYNAKIMSMYKHIARATEDGERSPQQHSSREKRNDSDEAPKRTEASPKRTREMKGKQVTLNVLSPRK</sequence>
<feature type="compositionally biased region" description="Basic and acidic residues" evidence="1">
    <location>
        <begin position="300"/>
        <end position="322"/>
    </location>
</feature>
<dbReference type="InterPro" id="IPR033334">
    <property type="entry name" value="LNG1/2"/>
</dbReference>
<evidence type="ECO:0000259" key="3">
    <source>
        <dbReference type="Pfam" id="PF14383"/>
    </source>
</evidence>
<feature type="compositionally biased region" description="Basic and acidic residues" evidence="1">
    <location>
        <begin position="148"/>
        <end position="158"/>
    </location>
</feature>
<dbReference type="PANTHER" id="PTHR31680:SF4">
    <property type="entry name" value="LONGIFOLIA PROTEIN"/>
    <property type="match status" value="1"/>
</dbReference>
<feature type="compositionally biased region" description="Polar residues" evidence="1">
    <location>
        <begin position="233"/>
        <end position="254"/>
    </location>
</feature>
<dbReference type="Pfam" id="PF14383">
    <property type="entry name" value="VARLMGL"/>
    <property type="match status" value="1"/>
</dbReference>
<feature type="region of interest" description="Disordered" evidence="1">
    <location>
        <begin position="702"/>
        <end position="810"/>
    </location>
</feature>
<feature type="region of interest" description="Disordered" evidence="1">
    <location>
        <begin position="1206"/>
        <end position="1242"/>
    </location>
</feature>
<feature type="domain" description="DUF3741" evidence="3">
    <location>
        <begin position="372"/>
        <end position="390"/>
    </location>
</feature>
<feature type="compositionally biased region" description="Pro residues" evidence="1">
    <location>
        <begin position="1218"/>
        <end position="1238"/>
    </location>
</feature>
<feature type="region of interest" description="Disordered" evidence="1">
    <location>
        <begin position="196"/>
        <end position="254"/>
    </location>
</feature>
<feature type="compositionally biased region" description="Polar residues" evidence="1">
    <location>
        <begin position="655"/>
        <end position="670"/>
    </location>
</feature>
<evidence type="ECO:0000313" key="5">
    <source>
        <dbReference type="Proteomes" id="UP000824469"/>
    </source>
</evidence>
<feature type="compositionally biased region" description="Polar residues" evidence="1">
    <location>
        <begin position="1693"/>
        <end position="1702"/>
    </location>
</feature>
<accession>A0AA38GB17</accession>
<evidence type="ECO:0000256" key="1">
    <source>
        <dbReference type="SAM" id="MobiDB-lite"/>
    </source>
</evidence>
<protein>
    <submittedName>
        <fullName evidence="4">Uncharacterized protein</fullName>
    </submittedName>
</protein>
<keyword evidence="5" id="KW-1185">Reference proteome</keyword>
<feature type="compositionally biased region" description="Basic and acidic residues" evidence="1">
    <location>
        <begin position="278"/>
        <end position="293"/>
    </location>
</feature>
<evidence type="ECO:0000313" key="4">
    <source>
        <dbReference type="EMBL" id="KAH9318284.1"/>
    </source>
</evidence>
<feature type="region of interest" description="Disordered" evidence="1">
    <location>
        <begin position="1652"/>
        <end position="1702"/>
    </location>
</feature>
<feature type="compositionally biased region" description="Low complexity" evidence="1">
    <location>
        <begin position="724"/>
        <end position="735"/>
    </location>
</feature>
<feature type="domain" description="DUF4378" evidence="2">
    <location>
        <begin position="1058"/>
        <end position="1202"/>
    </location>
</feature>
<dbReference type="InterPro" id="IPR025486">
    <property type="entry name" value="DUF4378"/>
</dbReference>
<feature type="compositionally biased region" description="Basic and acidic residues" evidence="1">
    <location>
        <begin position="400"/>
        <end position="418"/>
    </location>
</feature>
<dbReference type="EMBL" id="JAHRHJ020000004">
    <property type="protein sequence ID" value="KAH9318284.1"/>
    <property type="molecule type" value="Genomic_DNA"/>
</dbReference>
<evidence type="ECO:0000259" key="2">
    <source>
        <dbReference type="Pfam" id="PF14309"/>
    </source>
</evidence>
<dbReference type="Proteomes" id="UP000824469">
    <property type="component" value="Unassembled WGS sequence"/>
</dbReference>
<feature type="compositionally biased region" description="Polar residues" evidence="1">
    <location>
        <begin position="774"/>
        <end position="810"/>
    </location>
</feature>
<feature type="compositionally biased region" description="Polar residues" evidence="1">
    <location>
        <begin position="1556"/>
        <end position="1570"/>
    </location>
</feature>
<dbReference type="InterPro" id="IPR032795">
    <property type="entry name" value="DUF3741-assoc"/>
</dbReference>
<proteinExistence type="predicted"/>
<feature type="compositionally biased region" description="Basic and acidic residues" evidence="1">
    <location>
        <begin position="204"/>
        <end position="219"/>
    </location>
</feature>
<feature type="compositionally biased region" description="Basic and acidic residues" evidence="1">
    <location>
        <begin position="1652"/>
        <end position="1690"/>
    </location>
</feature>
<feature type="compositionally biased region" description="Polar residues" evidence="1">
    <location>
        <begin position="88"/>
        <end position="104"/>
    </location>
</feature>
<feature type="compositionally biased region" description="Basic and acidic residues" evidence="1">
    <location>
        <begin position="577"/>
        <end position="592"/>
    </location>
</feature>
<feature type="region of interest" description="Disordered" evidence="1">
    <location>
        <begin position="277"/>
        <end position="322"/>
    </location>
</feature>
<feature type="compositionally biased region" description="Polar residues" evidence="1">
    <location>
        <begin position="748"/>
        <end position="760"/>
    </location>
</feature>
<feature type="region of interest" description="Disordered" evidence="1">
    <location>
        <begin position="577"/>
        <end position="615"/>
    </location>
</feature>
<gene>
    <name evidence="4" type="ORF">KI387_020053</name>
</gene>